<dbReference type="Pfam" id="PF25898">
    <property type="entry name" value="LolA_2nd_metazoa"/>
    <property type="match status" value="1"/>
</dbReference>
<dbReference type="AlphaFoldDB" id="A0AAV4HIC3"/>
<sequence>MIRNQERVPWLMCLFILATGADDFQCVDNGTSAQSGNVPHMPTVTKDSDSYQATVEVNILDKGYSYVVDEFLDYEGNRALMRVYKSGFKSSYIFSYDTDEVFSISNNLCKVSNISDSRFGFVVGGGSQTSGGGGGGDRRHIFGSAAVLRFAADKHDVYNGTSEVRGVPADVYSTCITWQGVVGKARATYYFSQANWNTSAPRKQLPLRIEVEGLTSLPVWGRGPPPPTSQPPKPRYFHHVYDFINYLPYIAADPAIFLTPPNVVCENRVVTRAFPKLGRFFSFRSEEIDPLSGIVEHRHLWYDQDAKMTRVDYRYEPPGSGQYTNGISSIGDFNTGSVSFTADDWLTGLFNPSAILDFLPYGLRPPERADNQFKSAGCRNLHIATL</sequence>
<dbReference type="PANTHER" id="PTHR36902:SF1">
    <property type="entry name" value="ENRICHED IN SURFACE-LABELED PROTEOME PROTEIN 9"/>
    <property type="match status" value="1"/>
</dbReference>
<evidence type="ECO:0000256" key="1">
    <source>
        <dbReference type="SAM" id="SignalP"/>
    </source>
</evidence>
<gene>
    <name evidence="3" type="ORF">ElyMa_000996300</name>
</gene>
<dbReference type="InterPro" id="IPR058831">
    <property type="entry name" value="LolA-like_dom_2nd"/>
</dbReference>
<accession>A0AAV4HIC3</accession>
<keyword evidence="1" id="KW-0732">Signal</keyword>
<keyword evidence="4" id="KW-1185">Reference proteome</keyword>
<comment type="caution">
    <text evidence="3">The sequence shown here is derived from an EMBL/GenBank/DDBJ whole genome shotgun (WGS) entry which is preliminary data.</text>
</comment>
<feature type="signal peptide" evidence="1">
    <location>
        <begin position="1"/>
        <end position="20"/>
    </location>
</feature>
<feature type="domain" description="LolA-like" evidence="2">
    <location>
        <begin position="260"/>
        <end position="342"/>
    </location>
</feature>
<organism evidence="3 4">
    <name type="scientific">Elysia marginata</name>
    <dbReference type="NCBI Taxonomy" id="1093978"/>
    <lineage>
        <taxon>Eukaryota</taxon>
        <taxon>Metazoa</taxon>
        <taxon>Spiralia</taxon>
        <taxon>Lophotrochozoa</taxon>
        <taxon>Mollusca</taxon>
        <taxon>Gastropoda</taxon>
        <taxon>Heterobranchia</taxon>
        <taxon>Euthyneura</taxon>
        <taxon>Panpulmonata</taxon>
        <taxon>Sacoglossa</taxon>
        <taxon>Placobranchoidea</taxon>
        <taxon>Plakobranchidae</taxon>
        <taxon>Elysia</taxon>
    </lineage>
</organism>
<evidence type="ECO:0000259" key="2">
    <source>
        <dbReference type="Pfam" id="PF25898"/>
    </source>
</evidence>
<proteinExistence type="predicted"/>
<name>A0AAV4HIC3_9GAST</name>
<reference evidence="3 4" key="1">
    <citation type="journal article" date="2021" name="Elife">
        <title>Chloroplast acquisition without the gene transfer in kleptoplastic sea slugs, Plakobranchus ocellatus.</title>
        <authorList>
            <person name="Maeda T."/>
            <person name="Takahashi S."/>
            <person name="Yoshida T."/>
            <person name="Shimamura S."/>
            <person name="Takaki Y."/>
            <person name="Nagai Y."/>
            <person name="Toyoda A."/>
            <person name="Suzuki Y."/>
            <person name="Arimoto A."/>
            <person name="Ishii H."/>
            <person name="Satoh N."/>
            <person name="Nishiyama T."/>
            <person name="Hasebe M."/>
            <person name="Maruyama T."/>
            <person name="Minagawa J."/>
            <person name="Obokata J."/>
            <person name="Shigenobu S."/>
        </authorList>
    </citation>
    <scope>NUCLEOTIDE SEQUENCE [LARGE SCALE GENOMIC DNA]</scope>
</reference>
<evidence type="ECO:0000313" key="4">
    <source>
        <dbReference type="Proteomes" id="UP000762676"/>
    </source>
</evidence>
<protein>
    <submittedName>
        <fullName evidence="3">EF-hand domain-containing protein D1</fullName>
    </submittedName>
</protein>
<dbReference type="PANTHER" id="PTHR36902">
    <property type="entry name" value="ENRICHED IN SURFACE-LABELED PROTEOME PROTEIN 9"/>
    <property type="match status" value="1"/>
</dbReference>
<dbReference type="EMBL" id="BMAT01002036">
    <property type="protein sequence ID" value="GFR97586.1"/>
    <property type="molecule type" value="Genomic_DNA"/>
</dbReference>
<evidence type="ECO:0000313" key="3">
    <source>
        <dbReference type="EMBL" id="GFR97586.1"/>
    </source>
</evidence>
<feature type="chain" id="PRO_5043663224" evidence="1">
    <location>
        <begin position="21"/>
        <end position="386"/>
    </location>
</feature>
<dbReference type="Proteomes" id="UP000762676">
    <property type="component" value="Unassembled WGS sequence"/>
</dbReference>